<gene>
    <name evidence="1" type="ORF">ACFS6I_14160</name>
</gene>
<protein>
    <recommendedName>
        <fullName evidence="3">Glycosyltransferase family 25 (LPS biosynthesis protein)</fullName>
    </recommendedName>
</protein>
<dbReference type="RefSeq" id="WP_380921575.1">
    <property type="nucleotide sequence ID" value="NZ_JBHUPE010000005.1"/>
</dbReference>
<proteinExistence type="predicted"/>
<reference evidence="2" key="1">
    <citation type="journal article" date="2019" name="Int. J. Syst. Evol. Microbiol.">
        <title>The Global Catalogue of Microorganisms (GCM) 10K type strain sequencing project: providing services to taxonomists for standard genome sequencing and annotation.</title>
        <authorList>
            <consortium name="The Broad Institute Genomics Platform"/>
            <consortium name="The Broad Institute Genome Sequencing Center for Infectious Disease"/>
            <person name="Wu L."/>
            <person name="Ma J."/>
        </authorList>
    </citation>
    <scope>NUCLEOTIDE SEQUENCE [LARGE SCALE GENOMIC DNA]</scope>
    <source>
        <strain evidence="2">KCTC 22209</strain>
    </source>
</reference>
<name>A0ABW5YXF8_9SPHI</name>
<evidence type="ECO:0008006" key="3">
    <source>
        <dbReference type="Google" id="ProtNLM"/>
    </source>
</evidence>
<sequence>MEIPTYIINLKHRTDRYKNIVQEFEDRNEFNLTVFTAVENKIGSIGLWQSLLQIINIAKLNKLGYVLICEDDHLFTNEYNVEKLNEQIKYVSKIRGEILLGGVSWFDYNVKVNDGLYWINEFTGTQFLIVFDNFYDKILDYKFYEGIETIDSMISKLSDKIFVSFPIVSIQRDTGYSDVTQKNDSKGVVQALFNKVKLRVKAIDKMEKHILSTKYSYYGSNYNDIRIPAYVINIDERYDRLEHIKSQFANKNEFELEFLIVQKEEKRTMGLWNNIKKIISMAIERDEDIIIICEDDHVFSGNYNKEILFDSIFQGAALGADIILGGISNTTQAIVVSPELCWIESFQCTQFTILFKNIFEQILSEPFHETDAADLILSMMTANKYVIHPFISRQKDFGYSDIPIEGFGTDQYDGMFENCEAKISRIRDVKKLLN</sequence>
<keyword evidence="2" id="KW-1185">Reference proteome</keyword>
<evidence type="ECO:0000313" key="2">
    <source>
        <dbReference type="Proteomes" id="UP001597509"/>
    </source>
</evidence>
<comment type="caution">
    <text evidence="1">The sequence shown here is derived from an EMBL/GenBank/DDBJ whole genome shotgun (WGS) entry which is preliminary data.</text>
</comment>
<dbReference type="EMBL" id="JBHUPE010000005">
    <property type="protein sequence ID" value="MFD2905082.1"/>
    <property type="molecule type" value="Genomic_DNA"/>
</dbReference>
<accession>A0ABW5YXF8</accession>
<evidence type="ECO:0000313" key="1">
    <source>
        <dbReference type="EMBL" id="MFD2905082.1"/>
    </source>
</evidence>
<dbReference type="Proteomes" id="UP001597509">
    <property type="component" value="Unassembled WGS sequence"/>
</dbReference>
<organism evidence="1 2">
    <name type="scientific">Sphingobacterium anhuiense</name>
    <dbReference type="NCBI Taxonomy" id="493780"/>
    <lineage>
        <taxon>Bacteria</taxon>
        <taxon>Pseudomonadati</taxon>
        <taxon>Bacteroidota</taxon>
        <taxon>Sphingobacteriia</taxon>
        <taxon>Sphingobacteriales</taxon>
        <taxon>Sphingobacteriaceae</taxon>
        <taxon>Sphingobacterium</taxon>
    </lineage>
</organism>